<accession>A0A182J8U7</accession>
<feature type="region of interest" description="Disordered" evidence="1">
    <location>
        <begin position="73"/>
        <end position="92"/>
    </location>
</feature>
<feature type="region of interest" description="Disordered" evidence="1">
    <location>
        <begin position="138"/>
        <end position="175"/>
    </location>
</feature>
<feature type="compositionally biased region" description="Low complexity" evidence="1">
    <location>
        <begin position="159"/>
        <end position="170"/>
    </location>
</feature>
<evidence type="ECO:0000256" key="1">
    <source>
        <dbReference type="SAM" id="MobiDB-lite"/>
    </source>
</evidence>
<dbReference type="STRING" id="41427.A0A182J8U7"/>
<dbReference type="EnsemblMetazoa" id="AATE013573-RA">
    <property type="protein sequence ID" value="AATE013573-PA.1"/>
    <property type="gene ID" value="AATE013573"/>
</dbReference>
<feature type="region of interest" description="Disordered" evidence="1">
    <location>
        <begin position="1"/>
        <end position="50"/>
    </location>
</feature>
<proteinExistence type="predicted"/>
<dbReference type="VEuPathDB" id="VectorBase:AATE013573"/>
<feature type="compositionally biased region" description="Polar residues" evidence="1">
    <location>
        <begin position="40"/>
        <end position="50"/>
    </location>
</feature>
<sequence>MPTSTVVKQPSDGVGEERSCNGTRYRSESPLAVSPHAAQPPSNSTPGSTVPPTVANFSVINYVGKIQKQSSYKSATRCRTPYEKSSVRSGSTVRPLEPLIDETTNSSTSSSSTEFGCISGGSSSTGIACGTNSECSDQLDGIDTEDSSASGQRLRSRRSMSVSSSGCSSSMDDRNSDFSPLGSTISCRCNSYSMSDFDDDGFREDSSVSSGYAVFSTSRTYQSHHPLHHQHQNVPHHPNNHKGLFDIALKTVKLIRRNQELQLRLSQLQQETTAFIESVMANPENESLRTRFYGAQIKRIPTPVTVQK</sequence>
<evidence type="ECO:0000313" key="2">
    <source>
        <dbReference type="EnsemblMetazoa" id="AATE013573-PA.1"/>
    </source>
</evidence>
<reference evidence="2" key="1">
    <citation type="submission" date="2022-08" db="UniProtKB">
        <authorList>
            <consortium name="EnsemblMetazoa"/>
        </authorList>
    </citation>
    <scope>IDENTIFICATION</scope>
    <source>
        <strain evidence="2">EBRO</strain>
    </source>
</reference>
<organism evidence="2">
    <name type="scientific">Anopheles atroparvus</name>
    <name type="common">European mosquito</name>
    <dbReference type="NCBI Taxonomy" id="41427"/>
    <lineage>
        <taxon>Eukaryota</taxon>
        <taxon>Metazoa</taxon>
        <taxon>Ecdysozoa</taxon>
        <taxon>Arthropoda</taxon>
        <taxon>Hexapoda</taxon>
        <taxon>Insecta</taxon>
        <taxon>Pterygota</taxon>
        <taxon>Neoptera</taxon>
        <taxon>Endopterygota</taxon>
        <taxon>Diptera</taxon>
        <taxon>Nematocera</taxon>
        <taxon>Culicoidea</taxon>
        <taxon>Culicidae</taxon>
        <taxon>Anophelinae</taxon>
        <taxon>Anopheles</taxon>
    </lineage>
</organism>
<dbReference type="AlphaFoldDB" id="A0A182J8U7"/>
<name>A0A182J8U7_ANOAO</name>
<protein>
    <submittedName>
        <fullName evidence="2">Uncharacterized protein</fullName>
    </submittedName>
</protein>